<dbReference type="SUPFAM" id="SSF48371">
    <property type="entry name" value="ARM repeat"/>
    <property type="match status" value="1"/>
</dbReference>
<reference evidence="1" key="1">
    <citation type="submission" date="2022-11" db="EMBL/GenBank/DDBJ databases">
        <title>Minimal conservation of predation-associated metabolite biosynthetic gene clusters underscores biosynthetic potential of Myxococcota including descriptions for ten novel species: Archangium lansinium sp. nov., Myxococcus landrumus sp. nov., Nannocystis bai.</title>
        <authorList>
            <person name="Ahearne A."/>
            <person name="Stevens C."/>
            <person name="Dowd S."/>
        </authorList>
    </citation>
    <scope>NUCLEOTIDE SEQUENCE</scope>
    <source>
        <strain evidence="1">Fl3</strain>
    </source>
</reference>
<dbReference type="Gene3D" id="1.25.10.10">
    <property type="entry name" value="Leucine-rich Repeat Variant"/>
    <property type="match status" value="1"/>
</dbReference>
<dbReference type="RefSeq" id="WP_269037503.1">
    <property type="nucleotide sequence ID" value="NZ_CP114040.1"/>
</dbReference>
<evidence type="ECO:0000313" key="1">
    <source>
        <dbReference type="EMBL" id="WAS95171.1"/>
    </source>
</evidence>
<gene>
    <name evidence="1" type="ORF">O0S08_03330</name>
</gene>
<keyword evidence="2" id="KW-1185">Reference proteome</keyword>
<name>A0ABY7H7C9_9BACT</name>
<proteinExistence type="predicted"/>
<dbReference type="InterPro" id="IPR011989">
    <property type="entry name" value="ARM-like"/>
</dbReference>
<organism evidence="1 2">
    <name type="scientific">Nannocystis punicea</name>
    <dbReference type="NCBI Taxonomy" id="2995304"/>
    <lineage>
        <taxon>Bacteria</taxon>
        <taxon>Pseudomonadati</taxon>
        <taxon>Myxococcota</taxon>
        <taxon>Polyangia</taxon>
        <taxon>Nannocystales</taxon>
        <taxon>Nannocystaceae</taxon>
        <taxon>Nannocystis</taxon>
    </lineage>
</organism>
<protein>
    <submittedName>
        <fullName evidence="1">HEAT repeat domain-containing protein</fullName>
    </submittedName>
</protein>
<dbReference type="EMBL" id="CP114040">
    <property type="protein sequence ID" value="WAS95171.1"/>
    <property type="molecule type" value="Genomic_DNA"/>
</dbReference>
<dbReference type="Proteomes" id="UP001164459">
    <property type="component" value="Chromosome"/>
</dbReference>
<dbReference type="InterPro" id="IPR016024">
    <property type="entry name" value="ARM-type_fold"/>
</dbReference>
<evidence type="ECO:0000313" key="2">
    <source>
        <dbReference type="Proteomes" id="UP001164459"/>
    </source>
</evidence>
<sequence length="354" mass="38093">MLDRLDTVDWSRVHHAYGPATDTPDALRALLDGDPERRRRAHRHLFSTLLDDGLRNHATAVAAPFLVELVVDPRTPDRAALLGMLTCSVAGPFSVASPPILDDGGPDVHPILRDIYQAAEVAVPHCLQWVESDDERLSVAAVYFLASMWRRADEIVPALHARLIRSPGPVVRAILAFALGRLRPDDPRLAGLHTDDPDPAVRVIAAVGLLRGVGEVPELALATILAALADPDAVPGLEGVPCVELGVADLGRVLCNLPPALGARAVPPLCAALQRTHGFAVLGLVEPLLHFTFGSAEPAARDPNTLTLEQRRALTAMLENQALWHLGDRHFLLREYHLPTTRAAMAASLGVPEP</sequence>
<accession>A0ABY7H7C9</accession>